<sequence>MAIPHRRKYMAVEIQENEVRAAAAGEGIHYPSLSSCMSITCILNNGSKVGAHAYQFGDSGITLINRMKALIGNNIVVAVKAKGHGGCWGKNLQSQFELAPEAIQKWKDANPNINGEPTDLELIPYFQPLFITADPVVFRNWLNAQFNVQNATFTDMSIDGNVDVDANGNFY</sequence>
<evidence type="ECO:0000313" key="1">
    <source>
        <dbReference type="EMBL" id="ADM99959.1"/>
    </source>
</evidence>
<dbReference type="HOGENOM" id="CLU_1560503_0_0_6"/>
<dbReference type="EMBL" id="CP002038">
    <property type="protein sequence ID" value="ADM99959.1"/>
    <property type="molecule type" value="Genomic_DNA"/>
</dbReference>
<keyword evidence="2" id="KW-1185">Reference proteome</keyword>
<dbReference type="KEGG" id="ddd:Dda3937_03470"/>
<dbReference type="Proteomes" id="UP000006859">
    <property type="component" value="Chromosome"/>
</dbReference>
<protein>
    <submittedName>
        <fullName evidence="1">Uncharacterized protein</fullName>
    </submittedName>
</protein>
<gene>
    <name evidence="1" type="ordered locus">Dda3937_03470</name>
</gene>
<organism evidence="1 2">
    <name type="scientific">Dickeya dadantii (strain 3937)</name>
    <name type="common">Erwinia chrysanthemi (strain 3937)</name>
    <dbReference type="NCBI Taxonomy" id="198628"/>
    <lineage>
        <taxon>Bacteria</taxon>
        <taxon>Pseudomonadati</taxon>
        <taxon>Pseudomonadota</taxon>
        <taxon>Gammaproteobacteria</taxon>
        <taxon>Enterobacterales</taxon>
        <taxon>Pectobacteriaceae</taxon>
        <taxon>Dickeya</taxon>
    </lineage>
</organism>
<dbReference type="AlphaFoldDB" id="E0SFA7"/>
<evidence type="ECO:0000313" key="2">
    <source>
        <dbReference type="Proteomes" id="UP000006859"/>
    </source>
</evidence>
<name>E0SFA7_DICD3</name>
<accession>E0SFA7</accession>
<proteinExistence type="predicted"/>
<dbReference type="STRING" id="198628.Dda3937_03470"/>
<reference evidence="1 2" key="1">
    <citation type="journal article" date="2011" name="J. Bacteriol.">
        <title>Genome sequence of the plant-pathogenic bacterium Dickeya dadantii 3937.</title>
        <authorList>
            <person name="Glasner J.D."/>
            <person name="Yang C.H."/>
            <person name="Reverchon S."/>
            <person name="Hugouvieux-Cotte-Pattat N."/>
            <person name="Condemine G."/>
            <person name="Bohin J.P."/>
            <person name="Van Gijsegem F."/>
            <person name="Yang S."/>
            <person name="Franza T."/>
            <person name="Expert D."/>
            <person name="Plunkett G. III"/>
            <person name="San Francisco M.J."/>
            <person name="Charkowski A.O."/>
            <person name="Py B."/>
            <person name="Bell K."/>
            <person name="Rauscher L."/>
            <person name="Rodriguez-Palenzuela P."/>
            <person name="Toussaint A."/>
            <person name="Holeva M.C."/>
            <person name="He S.Y."/>
            <person name="Douet V."/>
            <person name="Boccara M."/>
            <person name="Blanco C."/>
            <person name="Toth I."/>
            <person name="Anderson B.D."/>
            <person name="Biehl B.S."/>
            <person name="Mau B."/>
            <person name="Flynn S.M."/>
            <person name="Barras F."/>
            <person name="Lindeberg M."/>
            <person name="Birch P.R."/>
            <person name="Tsuyumu S."/>
            <person name="Shi X."/>
            <person name="Hibbing M."/>
            <person name="Yap M.N."/>
            <person name="Carpentier M."/>
            <person name="Dassa E."/>
            <person name="Umehara M."/>
            <person name="Kim J.F."/>
            <person name="Rusch M."/>
            <person name="Soni P."/>
            <person name="Mayhew G.F."/>
            <person name="Fouts D.E."/>
            <person name="Gill S.R."/>
            <person name="Blattner F.R."/>
            <person name="Keen N.T."/>
            <person name="Perna N.T."/>
        </authorList>
    </citation>
    <scope>NUCLEOTIDE SEQUENCE [LARGE SCALE GENOMIC DNA]</scope>
    <source>
        <strain evidence="1 2">3937</strain>
    </source>
</reference>